<reference evidence="2 3" key="1">
    <citation type="submission" date="2014-12" db="EMBL/GenBank/DDBJ databases">
        <title>Complete genome sequence of Bifidobacterium longum subsp. infantis BT1.</title>
        <authorList>
            <person name="Kim J.F."/>
            <person name="Kwak M.-J."/>
        </authorList>
    </citation>
    <scope>NUCLEOTIDE SEQUENCE [LARGE SCALE GENOMIC DNA]</scope>
    <source>
        <strain evidence="2 3">BT1</strain>
    </source>
</reference>
<dbReference type="Pfam" id="PF09709">
    <property type="entry name" value="Cas_Csd1"/>
    <property type="match status" value="1"/>
</dbReference>
<accession>A0A0M4MH48</accession>
<sequence>MSLWSSLLQTYDAVNSSAGITPLNEDVNKTLLPLYHTTLKTQLQVTLDENGYPTIKRDNADIEIIAPCTEQSMGRSGKVLPPHPLFDQLQYIDTNYDPVKHESYLSQLASWKGDNAKLNAIYQYLSQHSVIEEARAQGIGIDPKKDSKIGVRFAVHVRHGDYEPNVWADHAIRDLWIAHEEQVRHGASLGTDLFGETLYKPSTNFPKKIVNVNGNAKLISANDNTYFTFRGRFANRDEALSIDTLTSQKIYTTLRWLAANNGTLTGSQDIVIWAIDGHPTDNVLDPTGNSRDVAEQVDDRTDSEKLIDANVQTYANYAKQFGKLLRGYGNEKVLQQMQQHSRRIVVAIFDAATSGRLSVTFYRELSQNEYIESVLQWHEDAAWYLTCFDNKNSASTDDEAPRGSKKSSDKPKPIPYIGAPSFADVINCVYSTDDHSSDSYRHFAKYVKKQLVECMFSNAGLPASLLQPAFHKVIRPLSYDSLSVWQHDFEVACSMWKKYYIDQDKKTPLDERNNITMDLDEKRTDRDYLFGQLLALADNYEYRVLLRQSGGRIPDRTTNAVKLMNNFVAKPSTTWLTLRQQLNPYIISSTNGMFFQNEVDEVMSKFKEGDFESNKPLSSLFLLGYSHKRKQLIQRADAAKQLKEQNIENKGE</sequence>
<dbReference type="InterPro" id="IPR010144">
    <property type="entry name" value="CRISPR-assoc_prot_Csd1-typ"/>
</dbReference>
<evidence type="ECO:0000256" key="1">
    <source>
        <dbReference type="SAM" id="MobiDB-lite"/>
    </source>
</evidence>
<feature type="compositionally biased region" description="Basic and acidic residues" evidence="1">
    <location>
        <begin position="399"/>
        <end position="412"/>
    </location>
</feature>
<dbReference type="AlphaFoldDB" id="A0A0M4MH48"/>
<organism evidence="2 3">
    <name type="scientific">Bifidobacterium longum subsp. infantis</name>
    <dbReference type="NCBI Taxonomy" id="1682"/>
    <lineage>
        <taxon>Bacteria</taxon>
        <taxon>Bacillati</taxon>
        <taxon>Actinomycetota</taxon>
        <taxon>Actinomycetes</taxon>
        <taxon>Bifidobacteriales</taxon>
        <taxon>Bifidobacteriaceae</taxon>
        <taxon>Bifidobacterium</taxon>
    </lineage>
</organism>
<evidence type="ECO:0000313" key="2">
    <source>
        <dbReference type="EMBL" id="ALE09429.1"/>
    </source>
</evidence>
<evidence type="ECO:0000313" key="3">
    <source>
        <dbReference type="Proteomes" id="UP000067206"/>
    </source>
</evidence>
<dbReference type="RefSeq" id="WP_060620744.1">
    <property type="nucleotide sequence ID" value="NZ_CP010411.1"/>
</dbReference>
<feature type="region of interest" description="Disordered" evidence="1">
    <location>
        <begin position="393"/>
        <end position="414"/>
    </location>
</feature>
<name>A0A0M4MH48_BIFLI</name>
<proteinExistence type="predicted"/>
<dbReference type="EMBL" id="CP010411">
    <property type="protein sequence ID" value="ALE09429.1"/>
    <property type="molecule type" value="Genomic_DNA"/>
</dbReference>
<protein>
    <submittedName>
        <fullName evidence="2">Putative CRISPR-associated protein Cas8c/Csd1, subtype I-C/DVULG</fullName>
    </submittedName>
</protein>
<dbReference type="PATRIC" id="fig|1682.24.peg.1371"/>
<dbReference type="Proteomes" id="UP000067206">
    <property type="component" value="Chromosome"/>
</dbReference>
<gene>
    <name evidence="2" type="ORF">RY67_1409</name>
</gene>